<dbReference type="GeneID" id="24725172"/>
<evidence type="ECO:0008006" key="4">
    <source>
        <dbReference type="Google" id="ProtNLM"/>
    </source>
</evidence>
<dbReference type="OrthoDB" id="321at10239"/>
<dbReference type="KEGG" id="vg:24725172"/>
<feature type="region of interest" description="Disordered" evidence="1">
    <location>
        <begin position="760"/>
        <end position="782"/>
    </location>
</feature>
<dbReference type="Proteomes" id="UP000030722">
    <property type="component" value="Genome"/>
</dbReference>
<evidence type="ECO:0000313" key="2">
    <source>
        <dbReference type="EMBL" id="AIZ01610.1"/>
    </source>
</evidence>
<name>A0A0A7HDY3_9CAUD</name>
<accession>A0A0A7HDY3</accession>
<proteinExistence type="predicted"/>
<dbReference type="RefSeq" id="YP_009152770.1">
    <property type="nucleotide sequence ID" value="NC_027393.1"/>
</dbReference>
<protein>
    <recommendedName>
        <fullName evidence="4">Internal virion protein</fullName>
    </recommendedName>
</protein>
<evidence type="ECO:0000313" key="3">
    <source>
        <dbReference type="Proteomes" id="UP000030722"/>
    </source>
</evidence>
<feature type="compositionally biased region" description="Polar residues" evidence="1">
    <location>
        <begin position="772"/>
        <end position="782"/>
    </location>
</feature>
<gene>
    <name evidence="2" type="ORF">J2_0019</name>
</gene>
<dbReference type="EMBL" id="KM612264">
    <property type="protein sequence ID" value="AIZ01610.1"/>
    <property type="molecule type" value="Genomic_DNA"/>
</dbReference>
<reference evidence="2 3" key="1">
    <citation type="submission" date="2014-09" db="EMBL/GenBank/DDBJ databases">
        <title>Complete genome sequences of seven Vibrio cholerae phages isolated in China.</title>
        <authorList>
            <person name="Bhandare S.G."/>
            <person name="Warry A."/>
            <person name="Emes R.D."/>
            <person name="Su J."/>
            <person name="Barrow P.A."/>
            <person name="Atterbury R.J."/>
        </authorList>
    </citation>
    <scope>NUCLEOTIDE SEQUENCE [LARGE SCALE GENOMIC DNA]</scope>
</reference>
<organism evidence="2 3">
    <name type="scientific">Vibrio phage J2</name>
    <dbReference type="NCBI Taxonomy" id="1558467"/>
    <lineage>
        <taxon>Viruses</taxon>
        <taxon>Duplodnaviria</taxon>
        <taxon>Heunggongvirae</taxon>
        <taxon>Uroviricota</taxon>
        <taxon>Caudoviricetes</taxon>
        <taxon>Enhodamvirus</taxon>
        <taxon>Enhodamvirus VP2</taxon>
    </lineage>
</organism>
<sequence>MPRKCFEGWKEEDIAKMFGKTDTDLITAEDIADAIKGKKQEKIAVYKQAEAIKKGNEVLTQSKDPASALLGMLSRDPNEEVRFLSADQRINAIRAVSKAKISDFMADLAPTTRQIFAGIATGERRLTKSQQRLLDDFVHELYGRQTGNADALKAAKGWKKATEDLNARFGQAGGHMAELDDWRLPQKHNRMAISKAGADVWVEKVWDLIDRDKMVKKLRKGKDEDNLREALYSVYNNIVTDGMSSSKTLSKKFTDMMRSERFITFKDSDSWLKYQREFGDTNVYASMLGHIDNMSRAIGMMETFGPDPDIGFNTLERAVKTKKGLTSRQPTGARPTFDMLMGYNMVEEQTVWGNRIAGLRNLWTASKLGGAVVSALTDSVYASMAASYNAMSPARVLRRMLSEVMKPSKSEASRKLWAQDFGFGAEFALDRMAMTSDYTQSFGGHRSRNLAEAVMVVSGMNQWTQSARASFQFEFATALTRAADSKWSDLPEKMRNSMGRYGITESDWAAIAAAPRTNYKGNKMIDPRNMDAELQTKLVGMVDGETMMAVPTPDARTRAFMAGGTKSGNFGGELHRSLFMFHSFPITTIMNQWRRVFTGKGYSGAFDRMSAAAIMVGATSVLGVGIIQAKDILNGKKPRSMSDPKLWIEGMAQGGSFNYIGDLMRNAASGYSHDMTSYVGGPVLAYGDWVAMTAADMAKGDAESAMARTANFATQQIPFNNLWYTKIATDRLLMDRIRRLSDPEYDKKQLNKMRKMQRTSQQEYWWSPPIGGQSNIESPFEE</sequence>
<evidence type="ECO:0000256" key="1">
    <source>
        <dbReference type="SAM" id="MobiDB-lite"/>
    </source>
</evidence>